<sequence>MNPLVKNVGKPMDVSTWSMLFSFDIMGDIGFGEDFNNLNSGIEHPAIKGVHDHMKAIGILNHVPWVLNILGSIPGAATAYKGFFSFCSGQIMKKHQTWDGDKYPQDIISWLLKAVKEKDVSAPQTAAALEDDSRLMIIAGRQVVNETTAITLASALFYLAKNPTKQTKLQKLLDQAMPGGYTHWSYEKVKSVAYLDDILNETLRLQPPLMITGVRETPAKGLQIDDTYIPGGTNVIMPVFLIQRDPRWWQQGEEFVPERFGELREEMGTDGAPYMPFSLGPYNCPGKNLAMMSLRISLSMIAQNFDVEFAPGQTEETLDEEKLDTLTVTLPPLYLKFTPRGST</sequence>
<keyword evidence="3" id="KW-1185">Reference proteome</keyword>
<dbReference type="GO" id="GO:0004497">
    <property type="term" value="F:monooxygenase activity"/>
    <property type="evidence" value="ECO:0007669"/>
    <property type="project" value="InterPro"/>
</dbReference>
<gene>
    <name evidence="2" type="ORF">GMOD_00004134</name>
</gene>
<dbReference type="PANTHER" id="PTHR24305:SF78">
    <property type="entry name" value="P450, PUTATIVE (EUROFUNG)-RELATED"/>
    <property type="match status" value="1"/>
</dbReference>
<dbReference type="InterPro" id="IPR002401">
    <property type="entry name" value="Cyt_P450_E_grp-I"/>
</dbReference>
<dbReference type="EMBL" id="KE747814">
    <property type="protein sequence ID" value="RMZ68015.1"/>
    <property type="molecule type" value="Genomic_DNA"/>
</dbReference>
<evidence type="ECO:0000313" key="3">
    <source>
        <dbReference type="Proteomes" id="UP000265663"/>
    </source>
</evidence>
<dbReference type="PRINTS" id="PR00385">
    <property type="entry name" value="P450"/>
</dbReference>
<evidence type="ECO:0000256" key="1">
    <source>
        <dbReference type="PIRSR" id="PIRSR602401-1"/>
    </source>
</evidence>
<feature type="binding site" description="axial binding residue" evidence="1">
    <location>
        <position position="284"/>
    </location>
    <ligand>
        <name>heme</name>
        <dbReference type="ChEBI" id="CHEBI:30413"/>
    </ligand>
    <ligandPart>
        <name>Fe</name>
        <dbReference type="ChEBI" id="CHEBI:18248"/>
    </ligandPart>
</feature>
<reference evidence="2 3" key="1">
    <citation type="journal article" date="2014" name="PLoS ONE">
        <title>De novo Genome Assembly of the Fungal Plant Pathogen Pyrenophora semeniperda.</title>
        <authorList>
            <person name="Soliai M.M."/>
            <person name="Meyer S.E."/>
            <person name="Udall J.A."/>
            <person name="Elzinga D.E."/>
            <person name="Hermansen R.A."/>
            <person name="Bodily P.M."/>
            <person name="Hart A.A."/>
            <person name="Coleman C.E."/>
        </authorList>
    </citation>
    <scope>NUCLEOTIDE SEQUENCE [LARGE SCALE GENOMIC DNA]</scope>
    <source>
        <strain evidence="2 3">CCB06</strain>
        <tissue evidence="2">Mycelium</tissue>
    </source>
</reference>
<dbReference type="SUPFAM" id="SSF48264">
    <property type="entry name" value="Cytochrome P450"/>
    <property type="match status" value="1"/>
</dbReference>
<dbReference type="GO" id="GO:0020037">
    <property type="term" value="F:heme binding"/>
    <property type="evidence" value="ECO:0007669"/>
    <property type="project" value="InterPro"/>
</dbReference>
<keyword evidence="1" id="KW-0408">Iron</keyword>
<comment type="cofactor">
    <cofactor evidence="1">
        <name>heme</name>
        <dbReference type="ChEBI" id="CHEBI:30413"/>
    </cofactor>
</comment>
<dbReference type="Proteomes" id="UP000265663">
    <property type="component" value="Unassembled WGS sequence"/>
</dbReference>
<dbReference type="Pfam" id="PF00067">
    <property type="entry name" value="p450"/>
    <property type="match status" value="1"/>
</dbReference>
<name>A0A3M7M0J3_9PLEO</name>
<dbReference type="InterPro" id="IPR036396">
    <property type="entry name" value="Cyt_P450_sf"/>
</dbReference>
<proteinExistence type="predicted"/>
<dbReference type="AlphaFoldDB" id="A0A3M7M0J3"/>
<dbReference type="Gene3D" id="1.10.630.10">
    <property type="entry name" value="Cytochrome P450"/>
    <property type="match status" value="1"/>
</dbReference>
<keyword evidence="1" id="KW-0349">Heme</keyword>
<keyword evidence="1" id="KW-0479">Metal-binding</keyword>
<dbReference type="InterPro" id="IPR001128">
    <property type="entry name" value="Cyt_P450"/>
</dbReference>
<organism evidence="2 3">
    <name type="scientific">Pyrenophora seminiperda CCB06</name>
    <dbReference type="NCBI Taxonomy" id="1302712"/>
    <lineage>
        <taxon>Eukaryota</taxon>
        <taxon>Fungi</taxon>
        <taxon>Dikarya</taxon>
        <taxon>Ascomycota</taxon>
        <taxon>Pezizomycotina</taxon>
        <taxon>Dothideomycetes</taxon>
        <taxon>Pleosporomycetidae</taxon>
        <taxon>Pleosporales</taxon>
        <taxon>Pleosporineae</taxon>
        <taxon>Pleosporaceae</taxon>
        <taxon>Pyrenophora</taxon>
    </lineage>
</organism>
<dbReference type="PANTHER" id="PTHR24305">
    <property type="entry name" value="CYTOCHROME P450"/>
    <property type="match status" value="1"/>
</dbReference>
<protein>
    <submittedName>
        <fullName evidence="2">Cytochrome P450</fullName>
    </submittedName>
</protein>
<evidence type="ECO:0000313" key="2">
    <source>
        <dbReference type="EMBL" id="RMZ68015.1"/>
    </source>
</evidence>
<dbReference type="InterPro" id="IPR050121">
    <property type="entry name" value="Cytochrome_P450_monoxygenase"/>
</dbReference>
<accession>A0A3M7M0J3</accession>
<dbReference type="GO" id="GO:0016705">
    <property type="term" value="F:oxidoreductase activity, acting on paired donors, with incorporation or reduction of molecular oxygen"/>
    <property type="evidence" value="ECO:0007669"/>
    <property type="project" value="InterPro"/>
</dbReference>
<dbReference type="PRINTS" id="PR00463">
    <property type="entry name" value="EP450I"/>
</dbReference>
<dbReference type="OrthoDB" id="6692864at2759"/>
<dbReference type="GO" id="GO:0005506">
    <property type="term" value="F:iron ion binding"/>
    <property type="evidence" value="ECO:0007669"/>
    <property type="project" value="InterPro"/>
</dbReference>